<dbReference type="EMBL" id="CAFABF010000101">
    <property type="protein sequence ID" value="CAB4833264.1"/>
    <property type="molecule type" value="Genomic_DNA"/>
</dbReference>
<sequence>MRRILIALVSAALALTLTACGAGFNASTRQVKQVTDGVEGTITKDGNQIKLRNVLIVATAQGAGVLVGTVINDNPEDDALLGIAINGQVTTLTGASTASLNLPIIFEGASANGKAVVPALGAKAGSQVPVTFFFARAGGITVQAIIREPVDTYAGITA</sequence>
<reference evidence="1" key="1">
    <citation type="submission" date="2020-05" db="EMBL/GenBank/DDBJ databases">
        <authorList>
            <person name="Chiriac C."/>
            <person name="Salcher M."/>
            <person name="Ghai R."/>
            <person name="Kavagutti S V."/>
        </authorList>
    </citation>
    <scope>NUCLEOTIDE SEQUENCE</scope>
</reference>
<dbReference type="PROSITE" id="PS51257">
    <property type="entry name" value="PROKAR_LIPOPROTEIN"/>
    <property type="match status" value="1"/>
</dbReference>
<organism evidence="1">
    <name type="scientific">freshwater metagenome</name>
    <dbReference type="NCBI Taxonomy" id="449393"/>
    <lineage>
        <taxon>unclassified sequences</taxon>
        <taxon>metagenomes</taxon>
        <taxon>ecological metagenomes</taxon>
    </lineage>
</organism>
<dbReference type="AlphaFoldDB" id="A0A6J7AK27"/>
<protein>
    <submittedName>
        <fullName evidence="1">Unannotated protein</fullName>
    </submittedName>
</protein>
<evidence type="ECO:0000313" key="1">
    <source>
        <dbReference type="EMBL" id="CAB4833264.1"/>
    </source>
</evidence>
<proteinExistence type="predicted"/>
<gene>
    <name evidence="1" type="ORF">UFOPK3167_01266</name>
</gene>
<accession>A0A6J7AK27</accession>
<name>A0A6J7AK27_9ZZZZ</name>